<accession>A0A6G1SJ93</accession>
<evidence type="ECO:0000256" key="2">
    <source>
        <dbReference type="ARBA" id="ARBA00006840"/>
    </source>
</evidence>
<dbReference type="InterPro" id="IPR018503">
    <property type="entry name" value="Tetraspanin_CS"/>
</dbReference>
<dbReference type="PANTHER" id="PTHR19282">
    <property type="entry name" value="TETRASPANIN"/>
    <property type="match status" value="1"/>
</dbReference>
<keyword evidence="5 6" id="KW-0472">Membrane</keyword>
<dbReference type="Pfam" id="PF00335">
    <property type="entry name" value="Tetraspanin"/>
    <property type="match status" value="1"/>
</dbReference>
<dbReference type="GO" id="GO:0016020">
    <property type="term" value="C:membrane"/>
    <property type="evidence" value="ECO:0007669"/>
    <property type="project" value="UniProtKB-SubCell"/>
</dbReference>
<dbReference type="PRINTS" id="PR00259">
    <property type="entry name" value="TMFOUR"/>
</dbReference>
<evidence type="ECO:0000256" key="4">
    <source>
        <dbReference type="ARBA" id="ARBA00022989"/>
    </source>
</evidence>
<protein>
    <submittedName>
        <fullName evidence="7">CD81 antigen</fullName>
    </submittedName>
</protein>
<feature type="transmembrane region" description="Helical" evidence="6">
    <location>
        <begin position="83"/>
        <end position="103"/>
    </location>
</feature>
<proteinExistence type="inferred from homology"/>
<keyword evidence="3 6" id="KW-0812">Transmembrane</keyword>
<gene>
    <name evidence="7" type="primary">CD81</name>
    <name evidence="7" type="ORF">g.17828</name>
</gene>
<dbReference type="InterPro" id="IPR008952">
    <property type="entry name" value="Tetraspanin_EC2_sf"/>
</dbReference>
<sequence>MSFLSFFKYVLFIYNFLVMLFGGLLLGAAIYFYVDTLQYIEVSARTWPVYSTFFIFIIGIGLLTFIVGFFGCCGSCKESSCMLCLYFTIIIAICGLVGALIFLPDKFEIKPQQVKMDLQHDIRDIIQRSYSRYNTSSFANMVIDRIQEDFQCCGSNNFTDWYNSLQNNSTRPDIGVGNAMTSFIVASPNPHQLNAQSQRQTYQEQQQQSPVVSTTFRVPVSCCSTRNNNSYVQCKNMIARYGANPNEQQVLRIPNVNQDGCVDKIYHYLFVVNWWPLNIIGGLAIGLQGLSLIFSLCLCCAINRAVDDYDDEEEMKRI</sequence>
<comment type="subcellular location">
    <subcellularLocation>
        <location evidence="1">Membrane</location>
        <topology evidence="1">Multi-pass membrane protein</topology>
    </subcellularLocation>
</comment>
<comment type="similarity">
    <text evidence="2">Belongs to the tetraspanin (TM4SF) family.</text>
</comment>
<evidence type="ECO:0000256" key="5">
    <source>
        <dbReference type="ARBA" id="ARBA00023136"/>
    </source>
</evidence>
<dbReference type="SUPFAM" id="SSF48652">
    <property type="entry name" value="Tetraspanin"/>
    <property type="match status" value="1"/>
</dbReference>
<dbReference type="Gene3D" id="1.10.1450.10">
    <property type="entry name" value="Tetraspanin"/>
    <property type="match status" value="1"/>
</dbReference>
<name>A0A6G1SJ93_9ACAR</name>
<dbReference type="AlphaFoldDB" id="A0A6G1SJ93"/>
<organism evidence="7">
    <name type="scientific">Aceria tosichella</name>
    <name type="common">wheat curl mite</name>
    <dbReference type="NCBI Taxonomy" id="561515"/>
    <lineage>
        <taxon>Eukaryota</taxon>
        <taxon>Metazoa</taxon>
        <taxon>Ecdysozoa</taxon>
        <taxon>Arthropoda</taxon>
        <taxon>Chelicerata</taxon>
        <taxon>Arachnida</taxon>
        <taxon>Acari</taxon>
        <taxon>Acariformes</taxon>
        <taxon>Trombidiformes</taxon>
        <taxon>Prostigmata</taxon>
        <taxon>Eupodina</taxon>
        <taxon>Eriophyoidea</taxon>
        <taxon>Eriophyidae</taxon>
        <taxon>Eriophyinae</taxon>
        <taxon>Aceriini</taxon>
        <taxon>Aceria</taxon>
    </lineage>
</organism>
<evidence type="ECO:0000256" key="3">
    <source>
        <dbReference type="ARBA" id="ARBA00022692"/>
    </source>
</evidence>
<dbReference type="PROSITE" id="PS00421">
    <property type="entry name" value="TM4_1"/>
    <property type="match status" value="1"/>
</dbReference>
<feature type="transmembrane region" description="Helical" evidence="6">
    <location>
        <begin position="12"/>
        <end position="33"/>
    </location>
</feature>
<evidence type="ECO:0000256" key="1">
    <source>
        <dbReference type="ARBA" id="ARBA00004141"/>
    </source>
</evidence>
<feature type="transmembrane region" description="Helical" evidence="6">
    <location>
        <begin position="53"/>
        <end position="71"/>
    </location>
</feature>
<reference evidence="7" key="1">
    <citation type="submission" date="2018-10" db="EMBL/GenBank/DDBJ databases">
        <title>Transcriptome assembly of Aceria tosichella (Wheat curl mite) Type 2.</title>
        <authorList>
            <person name="Scully E.D."/>
            <person name="Geib S.M."/>
            <person name="Palmer N.A."/>
            <person name="Gupta A.K."/>
            <person name="Sarath G."/>
            <person name="Tatineni S."/>
        </authorList>
    </citation>
    <scope>NUCLEOTIDE SEQUENCE</scope>
    <source>
        <strain evidence="7">LincolnNE</strain>
    </source>
</reference>
<dbReference type="EMBL" id="GGYP01005212">
    <property type="protein sequence ID" value="MDE49983.1"/>
    <property type="molecule type" value="Transcribed_RNA"/>
</dbReference>
<evidence type="ECO:0000313" key="7">
    <source>
        <dbReference type="EMBL" id="MDE49983.1"/>
    </source>
</evidence>
<dbReference type="InterPro" id="IPR018499">
    <property type="entry name" value="Tetraspanin/Peripherin"/>
</dbReference>
<evidence type="ECO:0000256" key="6">
    <source>
        <dbReference type="SAM" id="Phobius"/>
    </source>
</evidence>
<keyword evidence="4 6" id="KW-1133">Transmembrane helix</keyword>